<protein>
    <recommendedName>
        <fullName evidence="1">PIN domain-containing protein</fullName>
    </recommendedName>
</protein>
<dbReference type="EMBL" id="FTPD01000045">
    <property type="protein sequence ID" value="SIT58350.1"/>
    <property type="molecule type" value="Genomic_DNA"/>
</dbReference>
<dbReference type="AlphaFoldDB" id="A0A1R3VIV5"/>
<dbReference type="Gene3D" id="3.40.50.1010">
    <property type="entry name" value="5'-nuclease"/>
    <property type="match status" value="1"/>
</dbReference>
<accession>A0A1R3VIV5</accession>
<dbReference type="PANTHER" id="PTHR39664:SF2">
    <property type="entry name" value="NUCLEIC ACID-BINDING PROTEIN, CONTAINING PIN DOMAIN-RELATED"/>
    <property type="match status" value="1"/>
</dbReference>
<name>A0A1R3VIV5_9HYPH</name>
<feature type="domain" description="PIN" evidence="1">
    <location>
        <begin position="5"/>
        <end position="116"/>
    </location>
</feature>
<proteinExistence type="predicted"/>
<evidence type="ECO:0000313" key="2">
    <source>
        <dbReference type="EMBL" id="SIT58350.1"/>
    </source>
</evidence>
<dbReference type="Proteomes" id="UP000188388">
    <property type="component" value="Unassembled WGS sequence"/>
</dbReference>
<organism evidence="2 3">
    <name type="scientific">Mesorhizobium prunaredense</name>
    <dbReference type="NCBI Taxonomy" id="1631249"/>
    <lineage>
        <taxon>Bacteria</taxon>
        <taxon>Pseudomonadati</taxon>
        <taxon>Pseudomonadota</taxon>
        <taxon>Alphaproteobacteria</taxon>
        <taxon>Hyphomicrobiales</taxon>
        <taxon>Phyllobacteriaceae</taxon>
        <taxon>Mesorhizobium</taxon>
    </lineage>
</organism>
<evidence type="ECO:0000259" key="1">
    <source>
        <dbReference type="Pfam" id="PF01850"/>
    </source>
</evidence>
<dbReference type="CDD" id="cd18683">
    <property type="entry name" value="PIN_VapC-like"/>
    <property type="match status" value="1"/>
</dbReference>
<dbReference type="RefSeq" id="WP_077381417.1">
    <property type="nucleotide sequence ID" value="NZ_FTPD01000045.1"/>
</dbReference>
<dbReference type="STRING" id="1631249.BQ8794_50452"/>
<sequence>MKITADTNVLLRAYVADDAKQASAAVELLANAEIVAVSLQSLCEFTWVLARQYKTACEDISAAIRALLNTENVVVNRPAVEAGLSVLDAGGDFADGVIAYDGRWLGGEVFVSFDKKVVKLLSSQGRSAHLLKASA</sequence>
<dbReference type="InterPro" id="IPR002716">
    <property type="entry name" value="PIN_dom"/>
</dbReference>
<reference evidence="3" key="1">
    <citation type="submission" date="2017-01" db="EMBL/GenBank/DDBJ databases">
        <authorList>
            <person name="Brunel B."/>
        </authorList>
    </citation>
    <scope>NUCLEOTIDE SEQUENCE [LARGE SCALE GENOMIC DNA]</scope>
</reference>
<dbReference type="Pfam" id="PF01850">
    <property type="entry name" value="PIN"/>
    <property type="match status" value="1"/>
</dbReference>
<evidence type="ECO:0000313" key="3">
    <source>
        <dbReference type="Proteomes" id="UP000188388"/>
    </source>
</evidence>
<keyword evidence="3" id="KW-1185">Reference proteome</keyword>
<gene>
    <name evidence="2" type="ORF">BQ8794_50452</name>
</gene>
<dbReference type="PANTHER" id="PTHR39664">
    <property type="match status" value="1"/>
</dbReference>
<dbReference type="SUPFAM" id="SSF88723">
    <property type="entry name" value="PIN domain-like"/>
    <property type="match status" value="1"/>
</dbReference>
<dbReference type="InterPro" id="IPR029060">
    <property type="entry name" value="PIN-like_dom_sf"/>
</dbReference>